<dbReference type="GO" id="GO:0006302">
    <property type="term" value="P:double-strand break repair"/>
    <property type="evidence" value="ECO:0007669"/>
    <property type="project" value="TreeGrafter"/>
</dbReference>
<keyword evidence="8" id="KW-0238">DNA-binding</keyword>
<comment type="similarity">
    <text evidence="1">Belongs to the DNA polymerase type-A family.</text>
</comment>
<comment type="caution">
    <text evidence="12">The sequence shown here is derived from an EMBL/GenBank/DDBJ whole genome shotgun (WGS) entry which is preliminary data.</text>
</comment>
<dbReference type="Gene3D" id="3.30.70.370">
    <property type="match status" value="1"/>
</dbReference>
<dbReference type="FunFam" id="1.10.150.20:FF:000002">
    <property type="entry name" value="DNA polymerase I"/>
    <property type="match status" value="1"/>
</dbReference>
<evidence type="ECO:0000256" key="8">
    <source>
        <dbReference type="ARBA" id="ARBA00023125"/>
    </source>
</evidence>
<evidence type="ECO:0000256" key="1">
    <source>
        <dbReference type="ARBA" id="ARBA00007705"/>
    </source>
</evidence>
<dbReference type="PANTHER" id="PTHR10133:SF27">
    <property type="entry name" value="DNA POLYMERASE NU"/>
    <property type="match status" value="1"/>
</dbReference>
<evidence type="ECO:0000256" key="9">
    <source>
        <dbReference type="ARBA" id="ARBA00023204"/>
    </source>
</evidence>
<dbReference type="Gene3D" id="1.20.1060.10">
    <property type="entry name" value="Taq DNA Polymerase, Chain T, domain 4"/>
    <property type="match status" value="1"/>
</dbReference>
<name>A0A0F8Z0H6_9ZZZZ</name>
<dbReference type="GO" id="GO:0003677">
    <property type="term" value="F:DNA binding"/>
    <property type="evidence" value="ECO:0007669"/>
    <property type="project" value="UniProtKB-KW"/>
</dbReference>
<dbReference type="InterPro" id="IPR002298">
    <property type="entry name" value="DNA_polymerase_A"/>
</dbReference>
<feature type="domain" description="DNA-directed DNA polymerase family A palm" evidence="11">
    <location>
        <begin position="190"/>
        <end position="396"/>
    </location>
</feature>
<evidence type="ECO:0000256" key="6">
    <source>
        <dbReference type="ARBA" id="ARBA00022763"/>
    </source>
</evidence>
<dbReference type="SUPFAM" id="SSF56672">
    <property type="entry name" value="DNA/RNA polymerases"/>
    <property type="match status" value="1"/>
</dbReference>
<sequence length="401" mass="45014">TRYAGEDSDIALRLVNILERKLEEEKLRDLYSAIEIPLLVVLGKMERTGVRINPGHLNKMSVVFGEEIDNIEKNIFEIAGAEFNIRSTKQLAKVLFENMKLPVIKKTKTGISTDESVLEELAGTYEIAAFLLRYRRLTKLKSTYIDSLPALINPASGRIHTSFNQTITATGRLSSSNPNLQNIPVKEAEGKAIRGAFIPEDGWQLVSADYSQIELRILASLASDMNLISTFNNDGDIHAETASMLFGVRADEVTAHQRQAAKTINFSIIYGISPFGLSKRLGISRKEASGLIRMYFLKYEGVKSYFESVVENVKKNGYVETLLGRRRYIPEINSQNRNVFEAAKRIAINTPIQGTAADLIKKAMVTIDKELEKRDLKSRMLIQVHDELVFESPPEESETLI</sequence>
<evidence type="ECO:0000256" key="2">
    <source>
        <dbReference type="ARBA" id="ARBA00012417"/>
    </source>
</evidence>
<dbReference type="Pfam" id="PF00476">
    <property type="entry name" value="DNA_pol_A"/>
    <property type="match status" value="1"/>
</dbReference>
<dbReference type="PRINTS" id="PR00868">
    <property type="entry name" value="DNAPOLI"/>
</dbReference>
<keyword evidence="5" id="KW-0235">DNA replication</keyword>
<evidence type="ECO:0000256" key="5">
    <source>
        <dbReference type="ARBA" id="ARBA00022705"/>
    </source>
</evidence>
<evidence type="ECO:0000256" key="4">
    <source>
        <dbReference type="ARBA" id="ARBA00022695"/>
    </source>
</evidence>
<comment type="catalytic activity">
    <reaction evidence="10">
        <text>DNA(n) + a 2'-deoxyribonucleoside 5'-triphosphate = DNA(n+1) + diphosphate</text>
        <dbReference type="Rhea" id="RHEA:22508"/>
        <dbReference type="Rhea" id="RHEA-COMP:17339"/>
        <dbReference type="Rhea" id="RHEA-COMP:17340"/>
        <dbReference type="ChEBI" id="CHEBI:33019"/>
        <dbReference type="ChEBI" id="CHEBI:61560"/>
        <dbReference type="ChEBI" id="CHEBI:173112"/>
        <dbReference type="EC" id="2.7.7.7"/>
    </reaction>
</comment>
<dbReference type="FunFam" id="1.20.1060.10:FF:000001">
    <property type="entry name" value="DNA polymerase I"/>
    <property type="match status" value="1"/>
</dbReference>
<dbReference type="GO" id="GO:0003887">
    <property type="term" value="F:DNA-directed DNA polymerase activity"/>
    <property type="evidence" value="ECO:0007669"/>
    <property type="project" value="UniProtKB-KW"/>
</dbReference>
<dbReference type="GO" id="GO:0006261">
    <property type="term" value="P:DNA-templated DNA replication"/>
    <property type="evidence" value="ECO:0007669"/>
    <property type="project" value="InterPro"/>
</dbReference>
<dbReference type="Gene3D" id="3.30.420.10">
    <property type="entry name" value="Ribonuclease H-like superfamily/Ribonuclease H"/>
    <property type="match status" value="1"/>
</dbReference>
<dbReference type="Gene3D" id="1.10.150.20">
    <property type="entry name" value="5' to 3' exonuclease, C-terminal subdomain"/>
    <property type="match status" value="1"/>
</dbReference>
<dbReference type="CDD" id="cd08637">
    <property type="entry name" value="DNA_pol_A_pol_I_C"/>
    <property type="match status" value="1"/>
</dbReference>
<dbReference type="InterPro" id="IPR036397">
    <property type="entry name" value="RNaseH_sf"/>
</dbReference>
<organism evidence="12">
    <name type="scientific">marine sediment metagenome</name>
    <dbReference type="NCBI Taxonomy" id="412755"/>
    <lineage>
        <taxon>unclassified sequences</taxon>
        <taxon>metagenomes</taxon>
        <taxon>ecological metagenomes</taxon>
    </lineage>
</organism>
<evidence type="ECO:0000256" key="7">
    <source>
        <dbReference type="ARBA" id="ARBA00022932"/>
    </source>
</evidence>
<gene>
    <name evidence="12" type="ORF">LCGC14_2832120</name>
</gene>
<evidence type="ECO:0000313" key="12">
    <source>
        <dbReference type="EMBL" id="KKK79575.1"/>
    </source>
</evidence>
<evidence type="ECO:0000259" key="11">
    <source>
        <dbReference type="SMART" id="SM00482"/>
    </source>
</evidence>
<dbReference type="EC" id="2.7.7.7" evidence="2"/>
<reference evidence="12" key="1">
    <citation type="journal article" date="2015" name="Nature">
        <title>Complex archaea that bridge the gap between prokaryotes and eukaryotes.</title>
        <authorList>
            <person name="Spang A."/>
            <person name="Saw J.H."/>
            <person name="Jorgensen S.L."/>
            <person name="Zaremba-Niedzwiedzka K."/>
            <person name="Martijn J."/>
            <person name="Lind A.E."/>
            <person name="van Eijk R."/>
            <person name="Schleper C."/>
            <person name="Guy L."/>
            <person name="Ettema T.J."/>
        </authorList>
    </citation>
    <scope>NUCLEOTIDE SEQUENCE</scope>
</reference>
<evidence type="ECO:0000256" key="3">
    <source>
        <dbReference type="ARBA" id="ARBA00022679"/>
    </source>
</evidence>
<dbReference type="InterPro" id="IPR043502">
    <property type="entry name" value="DNA/RNA_pol_sf"/>
</dbReference>
<keyword evidence="7" id="KW-0239">DNA-directed DNA polymerase</keyword>
<protein>
    <recommendedName>
        <fullName evidence="2">DNA-directed DNA polymerase</fullName>
        <ecNumber evidence="2">2.7.7.7</ecNumber>
    </recommendedName>
</protein>
<dbReference type="PANTHER" id="PTHR10133">
    <property type="entry name" value="DNA POLYMERASE I"/>
    <property type="match status" value="1"/>
</dbReference>
<dbReference type="EMBL" id="LAZR01053965">
    <property type="protein sequence ID" value="KKK79575.1"/>
    <property type="molecule type" value="Genomic_DNA"/>
</dbReference>
<dbReference type="SMART" id="SM00482">
    <property type="entry name" value="POLAc"/>
    <property type="match status" value="1"/>
</dbReference>
<keyword evidence="6" id="KW-0227">DNA damage</keyword>
<evidence type="ECO:0000256" key="10">
    <source>
        <dbReference type="ARBA" id="ARBA00049244"/>
    </source>
</evidence>
<dbReference type="AlphaFoldDB" id="A0A0F8Z0H6"/>
<feature type="non-terminal residue" evidence="12">
    <location>
        <position position="401"/>
    </location>
</feature>
<accession>A0A0F8Z0H6</accession>
<proteinExistence type="inferred from homology"/>
<keyword evidence="3" id="KW-0808">Transferase</keyword>
<keyword evidence="9" id="KW-0234">DNA repair</keyword>
<dbReference type="InterPro" id="IPR001098">
    <property type="entry name" value="DNA-dir_DNA_pol_A_palm_dom"/>
</dbReference>
<keyword evidence="4" id="KW-0548">Nucleotidyltransferase</keyword>
<feature type="non-terminal residue" evidence="12">
    <location>
        <position position="1"/>
    </location>
</feature>